<evidence type="ECO:0000256" key="9">
    <source>
        <dbReference type="ARBA" id="ARBA00023136"/>
    </source>
</evidence>
<accession>A0A445D8G2</accession>
<evidence type="ECO:0000256" key="10">
    <source>
        <dbReference type="ARBA" id="ARBA00023180"/>
    </source>
</evidence>
<dbReference type="AlphaFoldDB" id="A0A445D8G2"/>
<keyword evidence="7" id="KW-0735">Signal-anchor</keyword>
<proteinExistence type="inferred from homology"/>
<evidence type="ECO:0000256" key="12">
    <source>
        <dbReference type="ARBA" id="ARBA00023277"/>
    </source>
</evidence>
<comment type="similarity">
    <text evidence="3">Belongs to the glycosyltransferase GT106 family.</text>
</comment>
<gene>
    <name evidence="14" type="ORF">Ahy_A05g025280</name>
</gene>
<evidence type="ECO:0000256" key="3">
    <source>
        <dbReference type="ARBA" id="ARBA00007737"/>
    </source>
</evidence>
<sequence>MVIQFKSWSGMDYYENEIAFMLFGTSKTDSRWPNNKLPSDIQKLRCRTCFEALRFSSRIEQMGKILVERMRSFGYEKDMVAFSVGWLNISFIYSEAEWYGFLKMII</sequence>
<keyword evidence="4" id="KW-0328">Glycosyltransferase</keyword>
<dbReference type="InterPro" id="IPR019378">
    <property type="entry name" value="GDP-Fuc_O-FucTrfase"/>
</dbReference>
<dbReference type="GO" id="GO:0016020">
    <property type="term" value="C:membrane"/>
    <property type="evidence" value="ECO:0007669"/>
    <property type="project" value="UniProtKB-SubCell"/>
</dbReference>
<dbReference type="Proteomes" id="UP000289738">
    <property type="component" value="Chromosome A05"/>
</dbReference>
<keyword evidence="8" id="KW-1133">Transmembrane helix</keyword>
<evidence type="ECO:0000256" key="11">
    <source>
        <dbReference type="ARBA" id="ARBA00023253"/>
    </source>
</evidence>
<evidence type="ECO:0000256" key="4">
    <source>
        <dbReference type="ARBA" id="ARBA00022676"/>
    </source>
</evidence>
<keyword evidence="9" id="KW-0472">Membrane</keyword>
<evidence type="ECO:0000256" key="8">
    <source>
        <dbReference type="ARBA" id="ARBA00022989"/>
    </source>
</evidence>
<keyword evidence="6" id="KW-0812">Transmembrane</keyword>
<dbReference type="Pfam" id="PF10250">
    <property type="entry name" value="O-FucT"/>
    <property type="match status" value="1"/>
</dbReference>
<dbReference type="PANTHER" id="PTHR31741:SF1">
    <property type="entry name" value="O-FUCOSYLTRANSFERASE 7"/>
    <property type="match status" value="1"/>
</dbReference>
<keyword evidence="11" id="KW-0294">Fucose metabolism</keyword>
<reference evidence="14 15" key="1">
    <citation type="submission" date="2019-01" db="EMBL/GenBank/DDBJ databases">
        <title>Sequencing of cultivated peanut Arachis hypogaea provides insights into genome evolution and oil improvement.</title>
        <authorList>
            <person name="Chen X."/>
        </authorList>
    </citation>
    <scope>NUCLEOTIDE SEQUENCE [LARGE SCALE GENOMIC DNA]</scope>
    <source>
        <strain evidence="15">cv. Fuhuasheng</strain>
        <tissue evidence="14">Leaves</tissue>
    </source>
</reference>
<organism evidence="14 15">
    <name type="scientific">Arachis hypogaea</name>
    <name type="common">Peanut</name>
    <dbReference type="NCBI Taxonomy" id="3818"/>
    <lineage>
        <taxon>Eukaryota</taxon>
        <taxon>Viridiplantae</taxon>
        <taxon>Streptophyta</taxon>
        <taxon>Embryophyta</taxon>
        <taxon>Tracheophyta</taxon>
        <taxon>Spermatophyta</taxon>
        <taxon>Magnoliopsida</taxon>
        <taxon>eudicotyledons</taxon>
        <taxon>Gunneridae</taxon>
        <taxon>Pentapetalae</taxon>
        <taxon>rosids</taxon>
        <taxon>fabids</taxon>
        <taxon>Fabales</taxon>
        <taxon>Fabaceae</taxon>
        <taxon>Papilionoideae</taxon>
        <taxon>50 kb inversion clade</taxon>
        <taxon>dalbergioids sensu lato</taxon>
        <taxon>Dalbergieae</taxon>
        <taxon>Pterocarpus clade</taxon>
        <taxon>Arachis</taxon>
    </lineage>
</organism>
<keyword evidence="5" id="KW-0808">Transferase</keyword>
<evidence type="ECO:0000256" key="7">
    <source>
        <dbReference type="ARBA" id="ARBA00022968"/>
    </source>
</evidence>
<evidence type="ECO:0000256" key="1">
    <source>
        <dbReference type="ARBA" id="ARBA00004606"/>
    </source>
</evidence>
<protein>
    <recommendedName>
        <fullName evidence="13">O-fucosyltransferase family protein</fullName>
    </recommendedName>
</protein>
<name>A0A445D8G2_ARAHY</name>
<evidence type="ECO:0000256" key="5">
    <source>
        <dbReference type="ARBA" id="ARBA00022679"/>
    </source>
</evidence>
<comment type="caution">
    <text evidence="14">The sequence shown here is derived from an EMBL/GenBank/DDBJ whole genome shotgun (WGS) entry which is preliminary data.</text>
</comment>
<comment type="subcellular location">
    <subcellularLocation>
        <location evidence="1">Membrane</location>
        <topology evidence="1">Single-pass type II membrane protein</topology>
    </subcellularLocation>
</comment>
<evidence type="ECO:0000313" key="14">
    <source>
        <dbReference type="EMBL" id="RYR59394.1"/>
    </source>
</evidence>
<dbReference type="GO" id="GO:0016757">
    <property type="term" value="F:glycosyltransferase activity"/>
    <property type="evidence" value="ECO:0007669"/>
    <property type="project" value="UniProtKB-KW"/>
</dbReference>
<evidence type="ECO:0000313" key="15">
    <source>
        <dbReference type="Proteomes" id="UP000289738"/>
    </source>
</evidence>
<dbReference type="EMBL" id="SDMP01000005">
    <property type="protein sequence ID" value="RYR59394.1"/>
    <property type="molecule type" value="Genomic_DNA"/>
</dbReference>
<comment type="pathway">
    <text evidence="2">Glycan metabolism.</text>
</comment>
<evidence type="ECO:0000256" key="13">
    <source>
        <dbReference type="ARBA" id="ARBA00030350"/>
    </source>
</evidence>
<dbReference type="STRING" id="3818.A0A445D8G2"/>
<evidence type="ECO:0000256" key="2">
    <source>
        <dbReference type="ARBA" id="ARBA00004881"/>
    </source>
</evidence>
<evidence type="ECO:0000256" key="6">
    <source>
        <dbReference type="ARBA" id="ARBA00022692"/>
    </source>
</evidence>
<keyword evidence="15" id="KW-1185">Reference proteome</keyword>
<dbReference type="PANTHER" id="PTHR31741">
    <property type="entry name" value="OS02G0726500 PROTEIN-RELATED"/>
    <property type="match status" value="1"/>
</dbReference>
<dbReference type="GO" id="GO:0005737">
    <property type="term" value="C:cytoplasm"/>
    <property type="evidence" value="ECO:0007669"/>
    <property type="project" value="TreeGrafter"/>
</dbReference>
<keyword evidence="10" id="KW-0325">Glycoprotein</keyword>
<dbReference type="GO" id="GO:0006004">
    <property type="term" value="P:fucose metabolic process"/>
    <property type="evidence" value="ECO:0007669"/>
    <property type="project" value="UniProtKB-KW"/>
</dbReference>
<keyword evidence="12" id="KW-0119">Carbohydrate metabolism</keyword>